<gene>
    <name evidence="1" type="ORF">METZ01_LOCUS142707</name>
</gene>
<protein>
    <submittedName>
        <fullName evidence="1">Uncharacterized protein</fullName>
    </submittedName>
</protein>
<dbReference type="AlphaFoldDB" id="A0A381ZM78"/>
<reference evidence="1" key="1">
    <citation type="submission" date="2018-05" db="EMBL/GenBank/DDBJ databases">
        <authorList>
            <person name="Lanie J.A."/>
            <person name="Ng W.-L."/>
            <person name="Kazmierczak K.M."/>
            <person name="Andrzejewski T.M."/>
            <person name="Davidsen T.M."/>
            <person name="Wayne K.J."/>
            <person name="Tettelin H."/>
            <person name="Glass J.I."/>
            <person name="Rusch D."/>
            <person name="Podicherti R."/>
            <person name="Tsui H.-C.T."/>
            <person name="Winkler M.E."/>
        </authorList>
    </citation>
    <scope>NUCLEOTIDE SEQUENCE</scope>
</reference>
<name>A0A381ZM78_9ZZZZ</name>
<sequence>MDRSADVDGLVTKMPRFGFGQAKLSEHIIDVERVNGAVDNYTQGAILVVLTDQGYGAREIGVLELGHGN</sequence>
<accession>A0A381ZM78</accession>
<evidence type="ECO:0000313" key="1">
    <source>
        <dbReference type="EMBL" id="SVA89853.1"/>
    </source>
</evidence>
<proteinExistence type="predicted"/>
<dbReference type="EMBL" id="UINC01021715">
    <property type="protein sequence ID" value="SVA89853.1"/>
    <property type="molecule type" value="Genomic_DNA"/>
</dbReference>
<feature type="non-terminal residue" evidence="1">
    <location>
        <position position="69"/>
    </location>
</feature>
<organism evidence="1">
    <name type="scientific">marine metagenome</name>
    <dbReference type="NCBI Taxonomy" id="408172"/>
    <lineage>
        <taxon>unclassified sequences</taxon>
        <taxon>metagenomes</taxon>
        <taxon>ecological metagenomes</taxon>
    </lineage>
</organism>